<keyword evidence="9" id="KW-1185">Reference proteome</keyword>
<dbReference type="EMBL" id="BAAFSV010000003">
    <property type="protein sequence ID" value="GAB1315571.1"/>
    <property type="molecule type" value="Genomic_DNA"/>
</dbReference>
<name>A0ABQ0GCS3_9PEZI</name>
<evidence type="ECO:0000313" key="8">
    <source>
        <dbReference type="EMBL" id="GAB1315571.1"/>
    </source>
</evidence>
<evidence type="ECO:0000259" key="6">
    <source>
        <dbReference type="PROSITE" id="PS50011"/>
    </source>
</evidence>
<comment type="caution">
    <text evidence="8">The sequence shown here is derived from an EMBL/GenBank/DDBJ whole genome shotgun (WGS) entry which is preliminary data.</text>
</comment>
<gene>
    <name evidence="8" type="ORF">MFIFM68171_05781</name>
</gene>
<dbReference type="PROSITE" id="PS00108">
    <property type="entry name" value="PROTEIN_KINASE_ST"/>
    <property type="match status" value="1"/>
</dbReference>
<dbReference type="InterPro" id="IPR011009">
    <property type="entry name" value="Kinase-like_dom_sf"/>
</dbReference>
<dbReference type="Pfam" id="PF04146">
    <property type="entry name" value="YTH"/>
    <property type="match status" value="1"/>
</dbReference>
<keyword evidence="3" id="KW-0072">Autophagy</keyword>
<evidence type="ECO:0000256" key="5">
    <source>
        <dbReference type="SAM" id="MobiDB-lite"/>
    </source>
</evidence>
<keyword evidence="2" id="KW-0813">Transport</keyword>
<sequence length="594" mass="67017">MDSDLPELVANSKLETDFLPGCVRHRFYEPPSTLATREEIWDIKEEIGRGGSGVVRREERRVDAPQDPKVRAVKQMTKLQPSQSAWTYRDELATIIKFSQPQYAPHFVSIFGWFESADSMFIAMEYLPNGDLEHYKNASPPFPELDTARIVRQLLGGVRHMHENGFAHRDLKPGNILISSTAPSWHIKIADFGISKQAFKGVTRQQTANMFGTMGYAAPEALGYYDESDNAITYTISVDIWAVGTIALTLLLGRDVFPSPGHLSRYVNHQRPLEFSRQQGDDLTDLCRNFISGLLTPDPVLRPTVIAALMHPWLNQAVTPPPEETEINNTQQLPYAINSPALGAEQGIKSEHHEDKVPDINQRLPQGGPRRTRHIKAEPLPDNTLSSVPAIKEEAEPDKKPVVKTETKPDLKLYPSRDAMALQKIHESLYHDNILLSRNFRGLVFSQTRYFVLRSDNATDIETSAAHGVWASSQRVNKILDKAFAQSGGHVVIFFSVILSRKFCGVARMTSPLDWINTDPHWVEDAWQGRFTLDWLSHTELSFDRVKYVPVKESTPGFRAVACYDGTEISRGSAWELLRAYSSEERLQRPHVIA</sequence>
<dbReference type="PROSITE" id="PS50011">
    <property type="entry name" value="PROTEIN_KINASE_DOM"/>
    <property type="match status" value="1"/>
</dbReference>
<proteinExistence type="predicted"/>
<dbReference type="SMART" id="SM00220">
    <property type="entry name" value="S_TKc"/>
    <property type="match status" value="1"/>
</dbReference>
<evidence type="ECO:0000313" key="9">
    <source>
        <dbReference type="Proteomes" id="UP001628179"/>
    </source>
</evidence>
<reference evidence="8 9" key="1">
    <citation type="submission" date="2024-09" db="EMBL/GenBank/DDBJ databases">
        <title>Itraconazole resistance in Madurella fahalii resulting from another homologue of gene encoding cytochrome P450 14-alpha sterol demethylase (CYP51).</title>
        <authorList>
            <person name="Yoshioka I."/>
            <person name="Fahal A.H."/>
            <person name="Kaneko S."/>
            <person name="Yaguchi T."/>
        </authorList>
    </citation>
    <scope>NUCLEOTIDE SEQUENCE [LARGE SCALE GENOMIC DNA]</scope>
    <source>
        <strain evidence="8 9">IFM 68171</strain>
    </source>
</reference>
<organism evidence="8 9">
    <name type="scientific">Madurella fahalii</name>
    <dbReference type="NCBI Taxonomy" id="1157608"/>
    <lineage>
        <taxon>Eukaryota</taxon>
        <taxon>Fungi</taxon>
        <taxon>Dikarya</taxon>
        <taxon>Ascomycota</taxon>
        <taxon>Pezizomycotina</taxon>
        <taxon>Sordariomycetes</taxon>
        <taxon>Sordariomycetidae</taxon>
        <taxon>Sordariales</taxon>
        <taxon>Sordariales incertae sedis</taxon>
        <taxon>Madurella</taxon>
    </lineage>
</organism>
<dbReference type="InterPro" id="IPR045269">
    <property type="entry name" value="Atg1-like"/>
</dbReference>
<dbReference type="Pfam" id="PF00069">
    <property type="entry name" value="Pkinase"/>
    <property type="match status" value="1"/>
</dbReference>
<dbReference type="RefSeq" id="XP_070917302.1">
    <property type="nucleotide sequence ID" value="XM_071061201.1"/>
</dbReference>
<dbReference type="Gene3D" id="1.10.510.10">
    <property type="entry name" value="Transferase(Phosphotransferase) domain 1"/>
    <property type="match status" value="1"/>
</dbReference>
<dbReference type="CDD" id="cd21134">
    <property type="entry name" value="YTH"/>
    <property type="match status" value="1"/>
</dbReference>
<feature type="domain" description="Protein kinase" evidence="6">
    <location>
        <begin position="41"/>
        <end position="314"/>
    </location>
</feature>
<dbReference type="InterPro" id="IPR007275">
    <property type="entry name" value="YTH_domain"/>
</dbReference>
<evidence type="ECO:0000256" key="3">
    <source>
        <dbReference type="ARBA" id="ARBA00023006"/>
    </source>
</evidence>
<dbReference type="Gene3D" id="3.10.590.10">
    <property type="entry name" value="ph1033 like domains"/>
    <property type="match status" value="1"/>
</dbReference>
<dbReference type="Proteomes" id="UP001628179">
    <property type="component" value="Unassembled WGS sequence"/>
</dbReference>
<feature type="region of interest" description="Disordered" evidence="5">
    <location>
        <begin position="351"/>
        <end position="385"/>
    </location>
</feature>
<evidence type="ECO:0000256" key="1">
    <source>
        <dbReference type="ARBA" id="ARBA00004623"/>
    </source>
</evidence>
<dbReference type="SUPFAM" id="SSF56112">
    <property type="entry name" value="Protein kinase-like (PK-like)"/>
    <property type="match status" value="1"/>
</dbReference>
<dbReference type="PROSITE" id="PS50882">
    <property type="entry name" value="YTH"/>
    <property type="match status" value="1"/>
</dbReference>
<protein>
    <recommendedName>
        <fullName evidence="4">Autophagy-related protein 1</fullName>
    </recommendedName>
</protein>
<dbReference type="GeneID" id="98176524"/>
<evidence type="ECO:0000256" key="2">
    <source>
        <dbReference type="ARBA" id="ARBA00022448"/>
    </source>
</evidence>
<dbReference type="InterPro" id="IPR008271">
    <property type="entry name" value="Ser/Thr_kinase_AS"/>
</dbReference>
<feature type="domain" description="YTH" evidence="7">
    <location>
        <begin position="448"/>
        <end position="581"/>
    </location>
</feature>
<comment type="subcellular location">
    <subcellularLocation>
        <location evidence="1">Preautophagosomal structure membrane</location>
        <topology evidence="1">Peripheral membrane protein</topology>
    </subcellularLocation>
</comment>
<accession>A0ABQ0GCS3</accession>
<dbReference type="PANTHER" id="PTHR24348">
    <property type="entry name" value="SERINE/THREONINE-PROTEIN KINASE UNC-51-RELATED"/>
    <property type="match status" value="1"/>
</dbReference>
<evidence type="ECO:0000256" key="4">
    <source>
        <dbReference type="ARBA" id="ARBA00030237"/>
    </source>
</evidence>
<evidence type="ECO:0000259" key="7">
    <source>
        <dbReference type="PROSITE" id="PS50882"/>
    </source>
</evidence>
<dbReference type="InterPro" id="IPR000719">
    <property type="entry name" value="Prot_kinase_dom"/>
</dbReference>